<reference evidence="2" key="1">
    <citation type="journal article" date="2014" name="Front. Microbiol.">
        <title>High frequency of phylogenetically diverse reductive dehalogenase-homologous genes in deep subseafloor sedimentary metagenomes.</title>
        <authorList>
            <person name="Kawai M."/>
            <person name="Futagami T."/>
            <person name="Toyoda A."/>
            <person name="Takaki Y."/>
            <person name="Nishi S."/>
            <person name="Hori S."/>
            <person name="Arai W."/>
            <person name="Tsubouchi T."/>
            <person name="Morono Y."/>
            <person name="Uchiyama I."/>
            <person name="Ito T."/>
            <person name="Fujiyama A."/>
            <person name="Inagaki F."/>
            <person name="Takami H."/>
        </authorList>
    </citation>
    <scope>NUCLEOTIDE SEQUENCE</scope>
    <source>
        <strain evidence="2">Expedition CK06-06</strain>
    </source>
</reference>
<gene>
    <name evidence="2" type="ORF">S01H1_08121</name>
</gene>
<keyword evidence="1" id="KW-1133">Transmembrane helix</keyword>
<evidence type="ECO:0000256" key="1">
    <source>
        <dbReference type="SAM" id="Phobius"/>
    </source>
</evidence>
<feature type="transmembrane region" description="Helical" evidence="1">
    <location>
        <begin position="7"/>
        <end position="30"/>
    </location>
</feature>
<feature type="non-terminal residue" evidence="2">
    <location>
        <position position="56"/>
    </location>
</feature>
<proteinExistence type="predicted"/>
<evidence type="ECO:0000313" key="2">
    <source>
        <dbReference type="EMBL" id="GAF74029.1"/>
    </source>
</evidence>
<sequence length="56" mass="6366">MKRFVKITLSLFFVIILLIASTGIGLWYLWSSNLPYVGSLKDYNPPIITEIFAEDG</sequence>
<dbReference type="AlphaFoldDB" id="X0RYY3"/>
<accession>X0RYY3</accession>
<protein>
    <submittedName>
        <fullName evidence="2">Uncharacterized protein</fullName>
    </submittedName>
</protein>
<keyword evidence="1" id="KW-0812">Transmembrane</keyword>
<name>X0RYY3_9ZZZZ</name>
<keyword evidence="1" id="KW-0472">Membrane</keyword>
<comment type="caution">
    <text evidence="2">The sequence shown here is derived from an EMBL/GenBank/DDBJ whole genome shotgun (WGS) entry which is preliminary data.</text>
</comment>
<organism evidence="2">
    <name type="scientific">marine sediment metagenome</name>
    <dbReference type="NCBI Taxonomy" id="412755"/>
    <lineage>
        <taxon>unclassified sequences</taxon>
        <taxon>metagenomes</taxon>
        <taxon>ecological metagenomes</taxon>
    </lineage>
</organism>
<dbReference type="EMBL" id="BARS01004166">
    <property type="protein sequence ID" value="GAF74029.1"/>
    <property type="molecule type" value="Genomic_DNA"/>
</dbReference>